<accession>A0A2I0K8C0</accession>
<protein>
    <submittedName>
        <fullName evidence="1">Uncharacterized protein</fullName>
    </submittedName>
</protein>
<dbReference type="Proteomes" id="UP000233551">
    <property type="component" value="Unassembled WGS sequence"/>
</dbReference>
<evidence type="ECO:0000313" key="2">
    <source>
        <dbReference type="Proteomes" id="UP000233551"/>
    </source>
</evidence>
<organism evidence="1 2">
    <name type="scientific">Punica granatum</name>
    <name type="common">Pomegranate</name>
    <dbReference type="NCBI Taxonomy" id="22663"/>
    <lineage>
        <taxon>Eukaryota</taxon>
        <taxon>Viridiplantae</taxon>
        <taxon>Streptophyta</taxon>
        <taxon>Embryophyta</taxon>
        <taxon>Tracheophyta</taxon>
        <taxon>Spermatophyta</taxon>
        <taxon>Magnoliopsida</taxon>
        <taxon>eudicotyledons</taxon>
        <taxon>Gunneridae</taxon>
        <taxon>Pentapetalae</taxon>
        <taxon>rosids</taxon>
        <taxon>malvids</taxon>
        <taxon>Myrtales</taxon>
        <taxon>Lythraceae</taxon>
        <taxon>Punica</taxon>
    </lineage>
</organism>
<proteinExistence type="predicted"/>
<dbReference type="EMBL" id="PGOL01000793">
    <property type="protein sequence ID" value="PKI64798.1"/>
    <property type="molecule type" value="Genomic_DNA"/>
</dbReference>
<evidence type="ECO:0000313" key="1">
    <source>
        <dbReference type="EMBL" id="PKI64798.1"/>
    </source>
</evidence>
<dbReference type="AlphaFoldDB" id="A0A2I0K8C0"/>
<sequence length="120" mass="13752">MEVKKLMENLMFSGLSFGKIDSNELCIVISRQLNSYLLFTMLCLRARIMQPSYGGSRLWKMFTKLLKMRQTPRDQVEQTTIECSNDSIKFLSAQYCIGDEESGSPIEEVRLTVPTTDDPN</sequence>
<comment type="caution">
    <text evidence="1">The sequence shown here is derived from an EMBL/GenBank/DDBJ whole genome shotgun (WGS) entry which is preliminary data.</text>
</comment>
<keyword evidence="2" id="KW-1185">Reference proteome</keyword>
<name>A0A2I0K8C0_PUNGR</name>
<reference evidence="1 2" key="1">
    <citation type="submission" date="2017-11" db="EMBL/GenBank/DDBJ databases">
        <title>De-novo sequencing of pomegranate (Punica granatum L.) genome.</title>
        <authorList>
            <person name="Akparov Z."/>
            <person name="Amiraslanov A."/>
            <person name="Hajiyeva S."/>
            <person name="Abbasov M."/>
            <person name="Kaur K."/>
            <person name="Hamwieh A."/>
            <person name="Solovyev V."/>
            <person name="Salamov A."/>
            <person name="Braich B."/>
            <person name="Kosarev P."/>
            <person name="Mahmoud A."/>
            <person name="Hajiyev E."/>
            <person name="Babayeva S."/>
            <person name="Izzatullayeva V."/>
            <person name="Mammadov A."/>
            <person name="Mammadov A."/>
            <person name="Sharifova S."/>
            <person name="Ojaghi J."/>
            <person name="Eynullazada K."/>
            <person name="Bayramov B."/>
            <person name="Abdulazimova A."/>
            <person name="Shahmuradov I."/>
        </authorList>
    </citation>
    <scope>NUCLEOTIDE SEQUENCE [LARGE SCALE GENOMIC DNA]</scope>
    <source>
        <strain evidence="2">cv. AG2017</strain>
        <tissue evidence="1">Leaf</tissue>
    </source>
</reference>
<gene>
    <name evidence="1" type="ORF">CRG98_014794</name>
</gene>